<name>A0A2X4ZJF0_LEDLE</name>
<accession>A0A2X4ZJF0</accession>
<dbReference type="Proteomes" id="UP000249134">
    <property type="component" value="Chromosome 1"/>
</dbReference>
<gene>
    <name evidence="1" type="ORF">NCTC4824_02837</name>
</gene>
<sequence>MQGNYKLEIIYLPSKYGMVKVYVYGFKTFGAWGQAFATLDDLSVNVKGYNRKKTIVRALTALNKSMLNMKEE</sequence>
<evidence type="ECO:0000313" key="2">
    <source>
        <dbReference type="Proteomes" id="UP000249134"/>
    </source>
</evidence>
<evidence type="ECO:0000313" key="1">
    <source>
        <dbReference type="EMBL" id="SQI60584.1"/>
    </source>
</evidence>
<proteinExistence type="predicted"/>
<dbReference type="KEGG" id="blen:NCTC4824_02837"/>
<dbReference type="EMBL" id="LS483476">
    <property type="protein sequence ID" value="SQI60584.1"/>
    <property type="molecule type" value="Genomic_DNA"/>
</dbReference>
<dbReference type="AlphaFoldDB" id="A0A2X4ZJF0"/>
<reference evidence="1 2" key="1">
    <citation type="submission" date="2018-06" db="EMBL/GenBank/DDBJ databases">
        <authorList>
            <consortium name="Pathogen Informatics"/>
            <person name="Doyle S."/>
        </authorList>
    </citation>
    <scope>NUCLEOTIDE SEQUENCE [LARGE SCALE GENOMIC DNA]</scope>
    <source>
        <strain evidence="1 2">NCTC4824</strain>
    </source>
</reference>
<organism evidence="1 2">
    <name type="scientific">Lederbergia lenta</name>
    <name type="common">Bacillus lentus</name>
    <dbReference type="NCBI Taxonomy" id="1467"/>
    <lineage>
        <taxon>Bacteria</taxon>
        <taxon>Bacillati</taxon>
        <taxon>Bacillota</taxon>
        <taxon>Bacilli</taxon>
        <taxon>Bacillales</taxon>
        <taxon>Bacillaceae</taxon>
        <taxon>Lederbergia</taxon>
    </lineage>
</organism>
<keyword evidence="2" id="KW-1185">Reference proteome</keyword>
<protein>
    <submittedName>
        <fullName evidence="1">Uncharacterized protein</fullName>
    </submittedName>
</protein>
<dbReference type="RefSeq" id="WP_066140154.1">
    <property type="nucleotide sequence ID" value="NZ_CBCSGM010000001.1"/>
</dbReference>